<accession>A0A1S1V8X4</accession>
<dbReference type="RefSeq" id="WP_071061613.1">
    <property type="nucleotide sequence ID" value="NZ_MKIE01000002.1"/>
</dbReference>
<reference evidence="1 2" key="1">
    <citation type="submission" date="2016-09" db="EMBL/GenBank/DDBJ databases">
        <title>Genome sequence of Eubacterium angustum.</title>
        <authorList>
            <person name="Poehlein A."/>
            <person name="Daniel R."/>
        </authorList>
    </citation>
    <scope>NUCLEOTIDE SEQUENCE [LARGE SCALE GENOMIC DNA]</scope>
    <source>
        <strain evidence="1 2">DSM 1989</strain>
    </source>
</reference>
<dbReference type="Proteomes" id="UP000180254">
    <property type="component" value="Unassembled WGS sequence"/>
</dbReference>
<dbReference type="STRING" id="39480.EUAN_06340"/>
<dbReference type="OrthoDB" id="1707643at2"/>
<proteinExistence type="predicted"/>
<sequence>MTNKDLMLKYIQKFRLECHYRLDMTASEYDQMPIHIYKGAHKGAFDEMMSEFELDSELQEKLNSIYDFFERIVVEKDNYNIADRLTVKAIEGGEF</sequence>
<keyword evidence="2" id="KW-1185">Reference proteome</keyword>
<dbReference type="AlphaFoldDB" id="A0A1S1V8X4"/>
<name>A0A1S1V8X4_9FIRM</name>
<protein>
    <submittedName>
        <fullName evidence="1">Uncharacterized protein</fullName>
    </submittedName>
</protein>
<dbReference type="EMBL" id="MKIE01000002">
    <property type="protein sequence ID" value="OHW62850.1"/>
    <property type="molecule type" value="Genomic_DNA"/>
</dbReference>
<organism evidence="1 2">
    <name type="scientific">Andreesenia angusta</name>
    <dbReference type="NCBI Taxonomy" id="39480"/>
    <lineage>
        <taxon>Bacteria</taxon>
        <taxon>Bacillati</taxon>
        <taxon>Bacillota</taxon>
        <taxon>Tissierellia</taxon>
        <taxon>Tissierellales</taxon>
        <taxon>Gottschalkiaceae</taxon>
        <taxon>Andreesenia</taxon>
    </lineage>
</organism>
<evidence type="ECO:0000313" key="2">
    <source>
        <dbReference type="Proteomes" id="UP000180254"/>
    </source>
</evidence>
<comment type="caution">
    <text evidence="1">The sequence shown here is derived from an EMBL/GenBank/DDBJ whole genome shotgun (WGS) entry which is preliminary data.</text>
</comment>
<gene>
    <name evidence="1" type="ORF">EUAN_06340</name>
</gene>
<evidence type="ECO:0000313" key="1">
    <source>
        <dbReference type="EMBL" id="OHW62850.1"/>
    </source>
</evidence>